<evidence type="ECO:0000256" key="8">
    <source>
        <dbReference type="ARBA" id="ARBA00023136"/>
    </source>
</evidence>
<evidence type="ECO:0000259" key="11">
    <source>
        <dbReference type="PROSITE" id="PS50929"/>
    </source>
</evidence>
<dbReference type="PANTHER" id="PTHR43394:SF1">
    <property type="entry name" value="ATP-BINDING CASSETTE SUB-FAMILY B MEMBER 10, MITOCHONDRIAL"/>
    <property type="match status" value="1"/>
</dbReference>
<comment type="caution">
    <text evidence="12">The sequence shown here is derived from an EMBL/GenBank/DDBJ whole genome shotgun (WGS) entry which is preliminary data.</text>
</comment>
<reference evidence="12 13" key="1">
    <citation type="submission" date="2023-03" db="EMBL/GenBank/DDBJ databases">
        <title>Draft assemblies of triclosan tolerant bacteria isolated from returned activated sludge.</title>
        <authorList>
            <person name="Van Hamelsveld S."/>
        </authorList>
    </citation>
    <scope>NUCLEOTIDE SEQUENCE [LARGE SCALE GENOMIC DNA]</scope>
    <source>
        <strain evidence="12 13">GW210010_S58</strain>
    </source>
</reference>
<evidence type="ECO:0000256" key="6">
    <source>
        <dbReference type="ARBA" id="ARBA00022840"/>
    </source>
</evidence>
<dbReference type="InterPro" id="IPR003439">
    <property type="entry name" value="ABC_transporter-like_ATP-bd"/>
</dbReference>
<feature type="domain" description="ABC transmembrane type-1" evidence="11">
    <location>
        <begin position="23"/>
        <end position="301"/>
    </location>
</feature>
<dbReference type="PROSITE" id="PS50893">
    <property type="entry name" value="ABC_TRANSPORTER_2"/>
    <property type="match status" value="1"/>
</dbReference>
<dbReference type="PROSITE" id="PS50929">
    <property type="entry name" value="ABC_TM1F"/>
    <property type="match status" value="1"/>
</dbReference>
<dbReference type="PROSITE" id="PS00211">
    <property type="entry name" value="ABC_TRANSPORTER_1"/>
    <property type="match status" value="1"/>
</dbReference>
<dbReference type="InterPro" id="IPR039421">
    <property type="entry name" value="Type_1_exporter"/>
</dbReference>
<dbReference type="CDD" id="cd03228">
    <property type="entry name" value="ABCC_MRP_Like"/>
    <property type="match status" value="1"/>
</dbReference>
<evidence type="ECO:0000313" key="13">
    <source>
        <dbReference type="Proteomes" id="UP001216674"/>
    </source>
</evidence>
<evidence type="ECO:0000259" key="10">
    <source>
        <dbReference type="PROSITE" id="PS50893"/>
    </source>
</evidence>
<dbReference type="Pfam" id="PF00005">
    <property type="entry name" value="ABC_tran"/>
    <property type="match status" value="1"/>
</dbReference>
<accession>A0ABT6APZ4</accession>
<comment type="subcellular location">
    <subcellularLocation>
        <location evidence="1">Cell membrane</location>
        <topology evidence="1">Multi-pass membrane protein</topology>
    </subcellularLocation>
</comment>
<keyword evidence="6 12" id="KW-0067">ATP-binding</keyword>
<sequence length="566" mass="63131">MKLLPISNYDLFEHCKFEVFSCLALTVILTLISLVPALTVGSILDKVIHTRAYATLTAIILLFLLFHACEIIFTFIFDKLMLYVTDSAVEFAERDFISQLSKASLLSLEAFRDRDGLSRFTSIGVSVRFRADWIVGVTSIPLNLLIIFTSLYLVSITLAMLILVLSIIFVLIHTTFNRLQRRAAIALQTSRDREQRVVNDIFDGLPSLCAHLGFNLLIARWESRKCEFQEALDQYSSVSLIQNVAGLSYERITLAVILSVGAYETLQGRMSVGQLVMANLLFRQVAIQVRQITPLLQRRVQFQASQAAFDTFIGRLLPALSPRQLSVADPGFALQVKNVSFTSEDHIPILSDITFNLPARATLGVIGESGAGKSTLLKTLAGLYTPKTGTVFVGDEMLARRVYLSQKEHLFDGSVEENIQLGKTEDNDAFRDLLAALELVQLCHRDAQVREQSGEYGRTHELSGGERQRIFLARVLVGPFSAVFFDEPTTALDERRRKEVVQRITALARHSLVVFSTHDEDLARAADYVLHLKRGRVAKFGKGADVLGAKQDLAVDSQCEARDSVR</sequence>
<dbReference type="SMART" id="SM00382">
    <property type="entry name" value="AAA"/>
    <property type="match status" value="1"/>
</dbReference>
<proteinExistence type="predicted"/>
<dbReference type="InterPro" id="IPR017871">
    <property type="entry name" value="ABC_transporter-like_CS"/>
</dbReference>
<evidence type="ECO:0000256" key="4">
    <source>
        <dbReference type="ARBA" id="ARBA00022692"/>
    </source>
</evidence>
<feature type="transmembrane region" description="Helical" evidence="9">
    <location>
        <begin position="145"/>
        <end position="172"/>
    </location>
</feature>
<evidence type="ECO:0000256" key="3">
    <source>
        <dbReference type="ARBA" id="ARBA00022519"/>
    </source>
</evidence>
<dbReference type="SUPFAM" id="SSF52540">
    <property type="entry name" value="P-loop containing nucleoside triphosphate hydrolases"/>
    <property type="match status" value="1"/>
</dbReference>
<dbReference type="Pfam" id="PF00664">
    <property type="entry name" value="ABC_membrane"/>
    <property type="match status" value="1"/>
</dbReference>
<gene>
    <name evidence="12" type="ORF">P3W85_17015</name>
</gene>
<evidence type="ECO:0000256" key="5">
    <source>
        <dbReference type="ARBA" id="ARBA00022741"/>
    </source>
</evidence>
<dbReference type="InterPro" id="IPR027417">
    <property type="entry name" value="P-loop_NTPase"/>
</dbReference>
<evidence type="ECO:0000256" key="1">
    <source>
        <dbReference type="ARBA" id="ARBA00004651"/>
    </source>
</evidence>
<dbReference type="SUPFAM" id="SSF90123">
    <property type="entry name" value="ABC transporter transmembrane region"/>
    <property type="match status" value="1"/>
</dbReference>
<keyword evidence="8 9" id="KW-0472">Membrane</keyword>
<dbReference type="GO" id="GO:0005524">
    <property type="term" value="F:ATP binding"/>
    <property type="evidence" value="ECO:0007669"/>
    <property type="project" value="UniProtKB-KW"/>
</dbReference>
<dbReference type="Gene3D" id="3.40.50.300">
    <property type="entry name" value="P-loop containing nucleotide triphosphate hydrolases"/>
    <property type="match status" value="1"/>
</dbReference>
<dbReference type="RefSeq" id="WP_276265639.1">
    <property type="nucleotide sequence ID" value="NZ_JARJLM010000288.1"/>
</dbReference>
<organism evidence="12 13">
    <name type="scientific">Cupriavidus basilensis</name>
    <dbReference type="NCBI Taxonomy" id="68895"/>
    <lineage>
        <taxon>Bacteria</taxon>
        <taxon>Pseudomonadati</taxon>
        <taxon>Pseudomonadota</taxon>
        <taxon>Betaproteobacteria</taxon>
        <taxon>Burkholderiales</taxon>
        <taxon>Burkholderiaceae</taxon>
        <taxon>Cupriavidus</taxon>
    </lineage>
</organism>
<evidence type="ECO:0000256" key="2">
    <source>
        <dbReference type="ARBA" id="ARBA00022475"/>
    </source>
</evidence>
<dbReference type="InterPro" id="IPR036640">
    <property type="entry name" value="ABC1_TM_sf"/>
</dbReference>
<dbReference type="PANTHER" id="PTHR43394">
    <property type="entry name" value="ATP-DEPENDENT PERMEASE MDL1, MITOCHONDRIAL"/>
    <property type="match status" value="1"/>
</dbReference>
<feature type="transmembrane region" description="Helical" evidence="9">
    <location>
        <begin position="56"/>
        <end position="77"/>
    </location>
</feature>
<keyword evidence="4 9" id="KW-0812">Transmembrane</keyword>
<dbReference type="InterPro" id="IPR011527">
    <property type="entry name" value="ABC1_TM_dom"/>
</dbReference>
<dbReference type="EMBL" id="JARJLM010000288">
    <property type="protein sequence ID" value="MDF3834647.1"/>
    <property type="molecule type" value="Genomic_DNA"/>
</dbReference>
<dbReference type="Proteomes" id="UP001216674">
    <property type="component" value="Unassembled WGS sequence"/>
</dbReference>
<keyword evidence="7 9" id="KW-1133">Transmembrane helix</keyword>
<dbReference type="Gene3D" id="1.20.1560.10">
    <property type="entry name" value="ABC transporter type 1, transmembrane domain"/>
    <property type="match status" value="1"/>
</dbReference>
<keyword evidence="2" id="KW-1003">Cell membrane</keyword>
<evidence type="ECO:0000313" key="12">
    <source>
        <dbReference type="EMBL" id="MDF3834647.1"/>
    </source>
</evidence>
<feature type="transmembrane region" description="Helical" evidence="9">
    <location>
        <begin position="20"/>
        <end position="44"/>
    </location>
</feature>
<name>A0ABT6APZ4_9BURK</name>
<evidence type="ECO:0000256" key="9">
    <source>
        <dbReference type="SAM" id="Phobius"/>
    </source>
</evidence>
<keyword evidence="3" id="KW-0997">Cell inner membrane</keyword>
<keyword evidence="5" id="KW-0547">Nucleotide-binding</keyword>
<keyword evidence="13" id="KW-1185">Reference proteome</keyword>
<evidence type="ECO:0000256" key="7">
    <source>
        <dbReference type="ARBA" id="ARBA00022989"/>
    </source>
</evidence>
<feature type="domain" description="ABC transporter" evidence="10">
    <location>
        <begin position="334"/>
        <end position="559"/>
    </location>
</feature>
<protein>
    <submittedName>
        <fullName evidence="12">ABC transporter ATP-binding protein</fullName>
    </submittedName>
</protein>
<dbReference type="InterPro" id="IPR003593">
    <property type="entry name" value="AAA+_ATPase"/>
</dbReference>